<dbReference type="SMART" id="SM01154">
    <property type="entry name" value="DUF1704"/>
    <property type="match status" value="1"/>
</dbReference>
<dbReference type="AlphaFoldDB" id="B3PB50"/>
<organism evidence="6 7">
    <name type="scientific">Cellvibrio japonicus (strain Ueda107)</name>
    <name type="common">Pseudomonas fluorescens subsp. cellulosa</name>
    <dbReference type="NCBI Taxonomy" id="498211"/>
    <lineage>
        <taxon>Bacteria</taxon>
        <taxon>Pseudomonadati</taxon>
        <taxon>Pseudomonadota</taxon>
        <taxon>Gammaproteobacteria</taxon>
        <taxon>Cellvibrionales</taxon>
        <taxon>Cellvibrionaceae</taxon>
        <taxon>Cellvibrio</taxon>
    </lineage>
</organism>
<sequence length="486" mass="54861">MVKRYTAASSWPAKAKNSPPRSGGNPLKWPPSLPGVRSAMVPQAYLERLKSLSTQLVALQKPIRILDAIKWPASVEAQFRAARGRELPALEADFYQGYTLSFDPPQLKQRLRELRQDVRRQLGRSDALGRILQATIDQYLLVIELLIHRGTAEFGRFSRELYGSASDNLRGDRKTLRQLGERLCHIFSLPAVENLNRPYPNHIPADSAVQILHQRMQDYFGAGEVRVQISDDIVSDASAGGDCIKINRRAHFSELDLQVLEVHEGWVHIGTTLNGRAQPWATWLSVGSPRITAIQEGMAVLMETLTFSSFPQRARRISDRVVAVDLAERGADFCEVYRYFLERGVSEHDSYRVTQRVFRGGTLTGGSVFTKDISYVKGFVENVNFLRAAIHTGVPEIIPMLFVGKVTLDDVPLLYERYLDGVIAPPKYLPPMFKNLNGLYVWFGFSSSMSLMDLARVQQHFSKRFCKLPQTQVQPILKDTTDTELD</sequence>
<dbReference type="GO" id="GO:0006508">
    <property type="term" value="P:proteolysis"/>
    <property type="evidence" value="ECO:0007669"/>
    <property type="project" value="UniProtKB-KW"/>
</dbReference>
<dbReference type="EMBL" id="CP000934">
    <property type="protein sequence ID" value="ACE84261.1"/>
    <property type="molecule type" value="Genomic_DNA"/>
</dbReference>
<evidence type="ECO:0000256" key="5">
    <source>
        <dbReference type="SAM" id="MobiDB-lite"/>
    </source>
</evidence>
<dbReference type="HOGENOM" id="CLU_050360_0_0_6"/>
<gene>
    <name evidence="6" type="ordered locus">CJA_1022</name>
</gene>
<proteinExistence type="predicted"/>
<dbReference type="InterPro" id="IPR012656">
    <property type="entry name" value="CHP02421_QEGLA"/>
</dbReference>
<evidence type="ECO:0000313" key="6">
    <source>
        <dbReference type="EMBL" id="ACE84261.1"/>
    </source>
</evidence>
<dbReference type="KEGG" id="cja:CJA_1022"/>
<dbReference type="InterPro" id="IPR012548">
    <property type="entry name" value="MATCAP"/>
</dbReference>
<comment type="cofactor">
    <cofactor evidence="1">
        <name>Zn(2+)</name>
        <dbReference type="ChEBI" id="CHEBI:29105"/>
    </cofactor>
</comment>
<dbReference type="PANTHER" id="PTHR31817:SF0">
    <property type="entry name" value="CHROMOSOME UNDETERMINED SCAFFOLD_67, WHOLE GENOME SHOTGUN SEQUENCE"/>
    <property type="match status" value="1"/>
</dbReference>
<feature type="region of interest" description="Disordered" evidence="5">
    <location>
        <begin position="1"/>
        <end position="29"/>
    </location>
</feature>
<name>B3PB50_CELJU</name>
<dbReference type="eggNOG" id="COG3930">
    <property type="taxonomic scope" value="Bacteria"/>
</dbReference>
<keyword evidence="3" id="KW-0378">Hydrolase</keyword>
<keyword evidence="7" id="KW-1185">Reference proteome</keyword>
<dbReference type="STRING" id="498211.CJA_1022"/>
<dbReference type="PANTHER" id="PTHR31817">
    <property type="match status" value="1"/>
</dbReference>
<dbReference type="GO" id="GO:0080164">
    <property type="term" value="P:regulation of nitric oxide metabolic process"/>
    <property type="evidence" value="ECO:0007669"/>
    <property type="project" value="TreeGrafter"/>
</dbReference>
<dbReference type="NCBIfam" id="TIGR02421">
    <property type="entry name" value="QEGLA"/>
    <property type="match status" value="1"/>
</dbReference>
<reference evidence="6 7" key="1">
    <citation type="journal article" date="2008" name="J. Bacteriol.">
        <title>Insights into plant cell wall degradation from the genome sequence of the soil bacterium Cellvibrio japonicus.</title>
        <authorList>
            <person name="Deboy R.T."/>
            <person name="Mongodin E.F."/>
            <person name="Fouts D.E."/>
            <person name="Tailford L.E."/>
            <person name="Khouri H."/>
            <person name="Emerson J.B."/>
            <person name="Mohamoud Y."/>
            <person name="Watkins K."/>
            <person name="Henrissat B."/>
            <person name="Gilbert H.J."/>
            <person name="Nelson K.E."/>
        </authorList>
    </citation>
    <scope>NUCLEOTIDE SEQUENCE [LARGE SCALE GENOMIC DNA]</scope>
    <source>
        <strain evidence="6 7">Ueda107</strain>
    </source>
</reference>
<evidence type="ECO:0000313" key="7">
    <source>
        <dbReference type="Proteomes" id="UP000001036"/>
    </source>
</evidence>
<evidence type="ECO:0008006" key="8">
    <source>
        <dbReference type="Google" id="ProtNLM"/>
    </source>
</evidence>
<protein>
    <recommendedName>
        <fullName evidence="8">Flavohemoglobin expression-modulating QEGLA motif protein</fullName>
    </recommendedName>
</protein>
<keyword evidence="4" id="KW-0482">Metalloprotease</keyword>
<accession>B3PB50</accession>
<evidence type="ECO:0000256" key="1">
    <source>
        <dbReference type="ARBA" id="ARBA00001947"/>
    </source>
</evidence>
<dbReference type="Proteomes" id="UP000001036">
    <property type="component" value="Chromosome"/>
</dbReference>
<keyword evidence="2" id="KW-0645">Protease</keyword>
<dbReference type="GO" id="GO:0008237">
    <property type="term" value="F:metallopeptidase activity"/>
    <property type="evidence" value="ECO:0007669"/>
    <property type="project" value="UniProtKB-KW"/>
</dbReference>
<evidence type="ECO:0000256" key="2">
    <source>
        <dbReference type="ARBA" id="ARBA00022670"/>
    </source>
</evidence>
<dbReference type="Pfam" id="PF08014">
    <property type="entry name" value="MATCAP"/>
    <property type="match status" value="1"/>
</dbReference>
<evidence type="ECO:0000256" key="3">
    <source>
        <dbReference type="ARBA" id="ARBA00022801"/>
    </source>
</evidence>
<evidence type="ECO:0000256" key="4">
    <source>
        <dbReference type="ARBA" id="ARBA00023049"/>
    </source>
</evidence>